<evidence type="ECO:0008006" key="3">
    <source>
        <dbReference type="Google" id="ProtNLM"/>
    </source>
</evidence>
<dbReference type="InterPro" id="IPR052980">
    <property type="entry name" value="Crinkler_effector"/>
</dbReference>
<keyword evidence="2" id="KW-1185">Reference proteome</keyword>
<gene>
    <name evidence="1" type="ORF">Glove_357g47</name>
</gene>
<dbReference type="PANTHER" id="PTHR33129:SF1">
    <property type="entry name" value="ATP-BINDING PROTEIN"/>
    <property type="match status" value="1"/>
</dbReference>
<dbReference type="OrthoDB" id="2340858at2759"/>
<comment type="caution">
    <text evidence="1">The sequence shown here is derived from an EMBL/GenBank/DDBJ whole genome shotgun (WGS) entry which is preliminary data.</text>
</comment>
<dbReference type="InterPro" id="IPR013761">
    <property type="entry name" value="SAM/pointed_sf"/>
</dbReference>
<name>A0A397HDS9_9GLOM</name>
<dbReference type="Gene3D" id="1.10.150.50">
    <property type="entry name" value="Transcription Factor, Ets-1"/>
    <property type="match status" value="1"/>
</dbReference>
<dbReference type="STRING" id="1348612.A0A397HDS9"/>
<protein>
    <recommendedName>
        <fullName evidence="3">Crinkler effector protein N-terminal domain-containing protein</fullName>
    </recommendedName>
</protein>
<sequence length="588" mass="68327">MSEQSTSTTEQKPAPEVVQKYNTEQLITFFRGKEDLQLDDNDYAILRNEKIASRDFLNTTKEDFMQVEMKLGPATRLVDFAKEIKGELPVATVENERLMNFWKALKDTKFNIGDEFFQLSGDAHFFGSNEEPSIIFIRKYYNDLLNVVLDSNVRKLRISGNPGIGKTFFGYYLLYHLALLDKTVIYDIHTMSDSRRVIFFYQEKAFYLHRTKHVDEIRRYLNDSNVWYVVDGKKPDKVDAKTILICSPLKGHYKEFDKNIPSIRYMPVWSWNEIDTCRSKIFGSLSSDKVKELFTRWGGIPRYALEGALKKEIQDQLEEAIELCNEDIIRYIGGRESKRDVSHKLVHIWTNALTEEDDAEDGKETEDDKDIEPYTQKTIIFASDYVGERVTKKLKDIITDRLCNDMEAVLEGGKSSSILGSFFEAIAHRMLRDGGTFQVRSLDSNKTNKTKTDEFEFTLYRQDEIHKFSEVDNIKDDEYYQPIDKTFPSIDAIIAPRYLFQMTTAMNHPIKMIGLKKLRGKLAKTGQIDFYFVVPAQLYDKYQKQNYVTTKNVISQNIPPWIESRIKQYVLRIDLSSKGLSLKSESSL</sequence>
<organism evidence="1 2">
    <name type="scientific">Diversispora epigaea</name>
    <dbReference type="NCBI Taxonomy" id="1348612"/>
    <lineage>
        <taxon>Eukaryota</taxon>
        <taxon>Fungi</taxon>
        <taxon>Fungi incertae sedis</taxon>
        <taxon>Mucoromycota</taxon>
        <taxon>Glomeromycotina</taxon>
        <taxon>Glomeromycetes</taxon>
        <taxon>Diversisporales</taxon>
        <taxon>Diversisporaceae</taxon>
        <taxon>Diversispora</taxon>
    </lineage>
</organism>
<dbReference type="Proteomes" id="UP000266861">
    <property type="component" value="Unassembled WGS sequence"/>
</dbReference>
<accession>A0A397HDS9</accession>
<dbReference type="AlphaFoldDB" id="A0A397HDS9"/>
<dbReference type="PANTHER" id="PTHR33129">
    <property type="entry name" value="PROTEIN KINASE DOMAIN-CONTAINING PROTEIN-RELATED"/>
    <property type="match status" value="1"/>
</dbReference>
<reference evidence="1 2" key="1">
    <citation type="submission" date="2018-08" db="EMBL/GenBank/DDBJ databases">
        <title>Genome and evolution of the arbuscular mycorrhizal fungus Diversispora epigaea (formerly Glomus versiforme) and its bacterial endosymbionts.</title>
        <authorList>
            <person name="Sun X."/>
            <person name="Fei Z."/>
            <person name="Harrison M."/>
        </authorList>
    </citation>
    <scope>NUCLEOTIDE SEQUENCE [LARGE SCALE GENOMIC DNA]</scope>
    <source>
        <strain evidence="1 2">IT104</strain>
    </source>
</reference>
<proteinExistence type="predicted"/>
<evidence type="ECO:0000313" key="1">
    <source>
        <dbReference type="EMBL" id="RHZ60198.1"/>
    </source>
</evidence>
<dbReference type="EMBL" id="PQFF01000325">
    <property type="protein sequence ID" value="RHZ60198.1"/>
    <property type="molecule type" value="Genomic_DNA"/>
</dbReference>
<dbReference type="SUPFAM" id="SSF52540">
    <property type="entry name" value="P-loop containing nucleoside triphosphate hydrolases"/>
    <property type="match status" value="1"/>
</dbReference>
<dbReference type="InterPro" id="IPR027417">
    <property type="entry name" value="P-loop_NTPase"/>
</dbReference>
<evidence type="ECO:0000313" key="2">
    <source>
        <dbReference type="Proteomes" id="UP000266861"/>
    </source>
</evidence>